<keyword evidence="1 2" id="KW-0812">Transmembrane</keyword>
<dbReference type="STRING" id="1120990.SAMN03080614_100541"/>
<keyword evidence="4" id="KW-1185">Reference proteome</keyword>
<proteinExistence type="inferred from homology"/>
<feature type="transmembrane region" description="Helical" evidence="2">
    <location>
        <begin position="56"/>
        <end position="75"/>
    </location>
</feature>
<protein>
    <submittedName>
        <fullName evidence="3">Small basic protein</fullName>
    </submittedName>
</protein>
<dbReference type="OrthoDB" id="9812056at2"/>
<reference evidence="4" key="1">
    <citation type="submission" date="2016-10" db="EMBL/GenBank/DDBJ databases">
        <authorList>
            <person name="Varghese N."/>
            <person name="Submissions S."/>
        </authorList>
    </citation>
    <scope>NUCLEOTIDE SEQUENCE [LARGE SCALE GENOMIC DNA]</scope>
    <source>
        <strain evidence="4">DSM 13577</strain>
    </source>
</reference>
<comment type="subcellular location">
    <subcellularLocation>
        <location evidence="1">Cell membrane</location>
        <topology evidence="1">Multi-pass membrane protein</topology>
    </subcellularLocation>
</comment>
<keyword evidence="2" id="KW-1133">Transmembrane helix</keyword>
<feature type="transmembrane region" description="Helical" evidence="2">
    <location>
        <begin position="29"/>
        <end position="49"/>
    </location>
</feature>
<dbReference type="Pfam" id="PF06947">
    <property type="entry name" value="DUF1290"/>
    <property type="match status" value="1"/>
</dbReference>
<feature type="transmembrane region" description="Helical" evidence="2">
    <location>
        <begin position="81"/>
        <end position="101"/>
    </location>
</feature>
<dbReference type="PIRSF" id="PIRSF018579">
    <property type="entry name" value="Sbp"/>
    <property type="match status" value="1"/>
</dbReference>
<organism evidence="3 4">
    <name type="scientific">Anaerobranca gottschalkii DSM 13577</name>
    <dbReference type="NCBI Taxonomy" id="1120990"/>
    <lineage>
        <taxon>Bacteria</taxon>
        <taxon>Bacillati</taxon>
        <taxon>Bacillota</taxon>
        <taxon>Clostridia</taxon>
        <taxon>Eubacteriales</taxon>
        <taxon>Proteinivoracaceae</taxon>
        <taxon>Anaerobranca</taxon>
    </lineage>
</organism>
<accession>A0A1H9YVS3</accession>
<dbReference type="RefSeq" id="WP_091348889.1">
    <property type="nucleotide sequence ID" value="NZ_FOIF01000005.1"/>
</dbReference>
<sequence>MLLPLFGLLVGLFIGWISSISLPLEYAHYLSIALLAALDSIFGGVRAYLEKNYDNYVFISGFFGNIILAALLVNLGERFGVDLYLAAIFAFGVRLFQNLAIMRRIILNKFFLKK</sequence>
<dbReference type="EMBL" id="FOIF01000005">
    <property type="protein sequence ID" value="SES73208.1"/>
    <property type="molecule type" value="Genomic_DNA"/>
</dbReference>
<dbReference type="InterPro" id="IPR009709">
    <property type="entry name" value="DUF1290"/>
</dbReference>
<gene>
    <name evidence="3" type="ORF">SAMN03080614_100541</name>
</gene>
<comment type="similarity">
    <text evidence="1">Belongs to the sbp family.</text>
</comment>
<evidence type="ECO:0000313" key="4">
    <source>
        <dbReference type="Proteomes" id="UP000243819"/>
    </source>
</evidence>
<dbReference type="GO" id="GO:0005886">
    <property type="term" value="C:plasma membrane"/>
    <property type="evidence" value="ECO:0007669"/>
    <property type="project" value="UniProtKB-SubCell"/>
</dbReference>
<name>A0A1H9YVS3_9FIRM</name>
<evidence type="ECO:0000313" key="3">
    <source>
        <dbReference type="EMBL" id="SES73208.1"/>
    </source>
</evidence>
<dbReference type="Proteomes" id="UP000243819">
    <property type="component" value="Unassembled WGS sequence"/>
</dbReference>
<dbReference type="AlphaFoldDB" id="A0A1H9YVS3"/>
<evidence type="ECO:0000256" key="2">
    <source>
        <dbReference type="SAM" id="Phobius"/>
    </source>
</evidence>
<evidence type="ECO:0000256" key="1">
    <source>
        <dbReference type="PIRNR" id="PIRNR018579"/>
    </source>
</evidence>
<keyword evidence="1" id="KW-1003">Cell membrane</keyword>
<keyword evidence="1 2" id="KW-0472">Membrane</keyword>